<evidence type="ECO:0000259" key="7">
    <source>
        <dbReference type="PROSITE" id="PS50252"/>
    </source>
</evidence>
<evidence type="ECO:0000256" key="6">
    <source>
        <dbReference type="SAM" id="MobiDB-lite"/>
    </source>
</evidence>
<reference evidence="8 9" key="1">
    <citation type="journal article" date="2007" name="Science">
        <title>Sea anemone genome reveals ancestral eumetazoan gene repertoire and genomic organization.</title>
        <authorList>
            <person name="Putnam N.H."/>
            <person name="Srivastava M."/>
            <person name="Hellsten U."/>
            <person name="Dirks B."/>
            <person name="Chapman J."/>
            <person name="Salamov A."/>
            <person name="Terry A."/>
            <person name="Shapiro H."/>
            <person name="Lindquist E."/>
            <person name="Kapitonov V.V."/>
            <person name="Jurka J."/>
            <person name="Genikhovich G."/>
            <person name="Grigoriev I.V."/>
            <person name="Lucas S.M."/>
            <person name="Steele R.E."/>
            <person name="Finnerty J.R."/>
            <person name="Technau U."/>
            <person name="Martindale M.Q."/>
            <person name="Rokhsar D.S."/>
        </authorList>
    </citation>
    <scope>NUCLEOTIDE SEQUENCE [LARGE SCALE GENOMIC DNA]</scope>
    <source>
        <strain evidence="9">CH2 X CH6</strain>
    </source>
</reference>
<dbReference type="GO" id="GO:0000981">
    <property type="term" value="F:DNA-binding transcription factor activity, RNA polymerase II-specific"/>
    <property type="evidence" value="ECO:0000318"/>
    <property type="project" value="GO_Central"/>
</dbReference>
<dbReference type="InterPro" id="IPR036960">
    <property type="entry name" value="T-box_sf"/>
</dbReference>
<dbReference type="SUPFAM" id="SSF49417">
    <property type="entry name" value="p53-like transcription factors"/>
    <property type="match status" value="1"/>
</dbReference>
<dbReference type="HOGENOM" id="CLU_937817_0_0_1"/>
<dbReference type="GO" id="GO:0045893">
    <property type="term" value="P:positive regulation of DNA-templated transcription"/>
    <property type="evidence" value="ECO:0007669"/>
    <property type="project" value="InterPro"/>
</dbReference>
<dbReference type="GO" id="GO:0005634">
    <property type="term" value="C:nucleus"/>
    <property type="evidence" value="ECO:0000318"/>
    <property type="project" value="GO_Central"/>
</dbReference>
<proteinExistence type="predicted"/>
<feature type="compositionally biased region" description="Basic and acidic residues" evidence="6">
    <location>
        <begin position="35"/>
        <end position="51"/>
    </location>
</feature>
<evidence type="ECO:0000313" key="8">
    <source>
        <dbReference type="EMBL" id="EDO30559.1"/>
    </source>
</evidence>
<accession>A7T0F9</accession>
<keyword evidence="3" id="KW-0804">Transcription</keyword>
<feature type="domain" description="T-box" evidence="7">
    <location>
        <begin position="128"/>
        <end position="148"/>
    </location>
</feature>
<dbReference type="AlphaFoldDB" id="A7T0F9"/>
<feature type="domain" description="T-box" evidence="7">
    <location>
        <begin position="92"/>
        <end position="114"/>
    </location>
</feature>
<dbReference type="STRING" id="45351.A7T0F9"/>
<feature type="region of interest" description="Disordered" evidence="6">
    <location>
        <begin position="35"/>
        <end position="82"/>
    </location>
</feature>
<comment type="subcellular location">
    <subcellularLocation>
        <location evidence="5">Nucleus</location>
    </subcellularLocation>
</comment>
<gene>
    <name evidence="8" type="ORF">NEMVEDRAFT_v1g220410</name>
</gene>
<evidence type="ECO:0000256" key="2">
    <source>
        <dbReference type="ARBA" id="ARBA00023125"/>
    </source>
</evidence>
<dbReference type="GO" id="GO:0006357">
    <property type="term" value="P:regulation of transcription by RNA polymerase II"/>
    <property type="evidence" value="ECO:0000318"/>
    <property type="project" value="GO_Central"/>
</dbReference>
<keyword evidence="2 5" id="KW-0238">DNA-binding</keyword>
<name>A7T0F9_NEMVE</name>
<dbReference type="PROSITE" id="PS50252">
    <property type="entry name" value="TBOX_3"/>
    <property type="match status" value="2"/>
</dbReference>
<organism evidence="8 9">
    <name type="scientific">Nematostella vectensis</name>
    <name type="common">Starlet sea anemone</name>
    <dbReference type="NCBI Taxonomy" id="45351"/>
    <lineage>
        <taxon>Eukaryota</taxon>
        <taxon>Metazoa</taxon>
        <taxon>Cnidaria</taxon>
        <taxon>Anthozoa</taxon>
        <taxon>Hexacorallia</taxon>
        <taxon>Actiniaria</taxon>
        <taxon>Edwardsiidae</taxon>
        <taxon>Nematostella</taxon>
    </lineage>
</organism>
<dbReference type="Proteomes" id="UP000001593">
    <property type="component" value="Unassembled WGS sequence"/>
</dbReference>
<comment type="caution">
    <text evidence="5">Lacks conserved residue(s) required for the propagation of feature annotation.</text>
</comment>
<evidence type="ECO:0000256" key="5">
    <source>
        <dbReference type="PROSITE-ProRule" id="PRU00201"/>
    </source>
</evidence>
<dbReference type="InterPro" id="IPR001699">
    <property type="entry name" value="TF_T-box"/>
</dbReference>
<dbReference type="GO" id="GO:0001708">
    <property type="term" value="P:cell fate specification"/>
    <property type="evidence" value="ECO:0000318"/>
    <property type="project" value="GO_Central"/>
</dbReference>
<keyword evidence="9" id="KW-1185">Reference proteome</keyword>
<dbReference type="PANTHER" id="PTHR11267:SF203">
    <property type="entry name" value="MAX GENE-ASSOCIATED PROTEIN-LIKE"/>
    <property type="match status" value="1"/>
</dbReference>
<keyword evidence="4 5" id="KW-0539">Nucleus</keyword>
<sequence>MAEKREVTSATDAKSSPLSTRATAFSIASIISSSEDLKRNRERSSESESHRPPSSSPKRFKTSEDEEPTAQSFESDEIPGSPEELDCAEMCLEGRELWGRFNELGTEMIITKSGSEQVIVTWLKLWRKSKQITRLKIDSNPFAKGFRDTMRIIPVQRECSSHSTGFSSTVIHSSPVYIPVPRIISPTLIQTDHNSSTTLVRADHDASTILFRTDHDASPILIRTDQESKLDSSCCQSCSSLRQKSAFHPVSVVSGSSYLHFSSTLAPESRLCLQTSLLPHVSIPSTCIQPSAHSNSP</sequence>
<dbReference type="EMBL" id="DS470024">
    <property type="protein sequence ID" value="EDO30559.1"/>
    <property type="molecule type" value="Genomic_DNA"/>
</dbReference>
<evidence type="ECO:0000313" key="9">
    <source>
        <dbReference type="Proteomes" id="UP000001593"/>
    </source>
</evidence>
<evidence type="ECO:0000256" key="4">
    <source>
        <dbReference type="ARBA" id="ARBA00023242"/>
    </source>
</evidence>
<dbReference type="InterPro" id="IPR008967">
    <property type="entry name" value="p53-like_TF_DNA-bd_sf"/>
</dbReference>
<dbReference type="InParanoid" id="A7T0F9"/>
<protein>
    <recommendedName>
        <fullName evidence="7">T-box domain-containing protein</fullName>
    </recommendedName>
</protein>
<keyword evidence="1" id="KW-0805">Transcription regulation</keyword>
<dbReference type="PANTHER" id="PTHR11267">
    <property type="entry name" value="T-BOX PROTEIN-RELATED"/>
    <property type="match status" value="1"/>
</dbReference>
<dbReference type="GO" id="GO:0000785">
    <property type="term" value="C:chromatin"/>
    <property type="evidence" value="ECO:0000318"/>
    <property type="project" value="GO_Central"/>
</dbReference>
<evidence type="ECO:0000256" key="3">
    <source>
        <dbReference type="ARBA" id="ARBA00023163"/>
    </source>
</evidence>
<dbReference type="InterPro" id="IPR046360">
    <property type="entry name" value="T-box_DNA-bd"/>
</dbReference>
<dbReference type="GO" id="GO:0000978">
    <property type="term" value="F:RNA polymerase II cis-regulatory region sequence-specific DNA binding"/>
    <property type="evidence" value="ECO:0000318"/>
    <property type="project" value="GO_Central"/>
</dbReference>
<dbReference type="Gene3D" id="2.60.40.820">
    <property type="entry name" value="Transcription factor, T-box"/>
    <property type="match status" value="2"/>
</dbReference>
<evidence type="ECO:0000256" key="1">
    <source>
        <dbReference type="ARBA" id="ARBA00023015"/>
    </source>
</evidence>